<dbReference type="KEGG" id="ahm:TL08_16035"/>
<comment type="subcellular location">
    <subcellularLocation>
        <location evidence="1">Cell membrane</location>
        <topology evidence="1">Multi-pass membrane protein</topology>
    </subcellularLocation>
</comment>
<evidence type="ECO:0000256" key="2">
    <source>
        <dbReference type="ARBA" id="ARBA00022475"/>
    </source>
</evidence>
<evidence type="ECO:0000313" key="8">
    <source>
        <dbReference type="Proteomes" id="UP000095210"/>
    </source>
</evidence>
<proteinExistence type="predicted"/>
<dbReference type="PANTHER" id="PTHR23513">
    <property type="entry name" value="INTEGRAL MEMBRANE EFFLUX PROTEIN-RELATED"/>
    <property type="match status" value="1"/>
</dbReference>
<dbReference type="Gene3D" id="1.20.1250.20">
    <property type="entry name" value="MFS general substrate transporter like domains"/>
    <property type="match status" value="1"/>
</dbReference>
<keyword evidence="5 6" id="KW-0472">Membrane</keyword>
<accession>A0AAC9MZF6</accession>
<gene>
    <name evidence="7" type="ORF">TL08_16035</name>
</gene>
<dbReference type="AlphaFoldDB" id="A0AAC9MZF6"/>
<keyword evidence="2" id="KW-1003">Cell membrane</keyword>
<evidence type="ECO:0000256" key="5">
    <source>
        <dbReference type="ARBA" id="ARBA00023136"/>
    </source>
</evidence>
<dbReference type="PANTHER" id="PTHR23513:SF6">
    <property type="entry name" value="MAJOR FACILITATOR SUPERFAMILY ASSOCIATED DOMAIN-CONTAINING PROTEIN"/>
    <property type="match status" value="1"/>
</dbReference>
<keyword evidence="3 6" id="KW-0812">Transmembrane</keyword>
<organism evidence="7 8">
    <name type="scientific">Actinoalloteichus hymeniacidonis</name>
    <dbReference type="NCBI Taxonomy" id="340345"/>
    <lineage>
        <taxon>Bacteria</taxon>
        <taxon>Bacillati</taxon>
        <taxon>Actinomycetota</taxon>
        <taxon>Actinomycetes</taxon>
        <taxon>Pseudonocardiales</taxon>
        <taxon>Pseudonocardiaceae</taxon>
        <taxon>Actinoalloteichus</taxon>
    </lineage>
</organism>
<protein>
    <submittedName>
        <fullName evidence="7">Uncharacterized protein</fullName>
    </submittedName>
</protein>
<keyword evidence="8" id="KW-1185">Reference proteome</keyword>
<name>A0AAC9MZF6_9PSEU</name>
<dbReference type="SUPFAM" id="SSF103473">
    <property type="entry name" value="MFS general substrate transporter"/>
    <property type="match status" value="1"/>
</dbReference>
<evidence type="ECO:0000313" key="7">
    <source>
        <dbReference type="EMBL" id="AOS64007.1"/>
    </source>
</evidence>
<feature type="transmembrane region" description="Helical" evidence="6">
    <location>
        <begin position="120"/>
        <end position="138"/>
    </location>
</feature>
<evidence type="ECO:0000256" key="3">
    <source>
        <dbReference type="ARBA" id="ARBA00022692"/>
    </source>
</evidence>
<feature type="transmembrane region" description="Helical" evidence="6">
    <location>
        <begin position="93"/>
        <end position="114"/>
    </location>
</feature>
<evidence type="ECO:0000256" key="6">
    <source>
        <dbReference type="SAM" id="Phobius"/>
    </source>
</evidence>
<sequence>MFFAAGAVGALLASVLLPVLTRFVGAGRLSALAFTLYVPALVAVSAAASWLFALACWAVWYCTNTLAVLNGVTLRQQLTPDELQGRVNSSARMIALGGTPIGALLGGVLAETVGVRETQLLAIVPVAVAALVLWWSPVRRFRV</sequence>
<evidence type="ECO:0000256" key="1">
    <source>
        <dbReference type="ARBA" id="ARBA00004651"/>
    </source>
</evidence>
<evidence type="ECO:0000256" key="4">
    <source>
        <dbReference type="ARBA" id="ARBA00022989"/>
    </source>
</evidence>
<dbReference type="Proteomes" id="UP000095210">
    <property type="component" value="Chromosome"/>
</dbReference>
<reference evidence="8" key="1">
    <citation type="submission" date="2016-03" db="EMBL/GenBank/DDBJ databases">
        <title>Complete genome sequence of the type strain Actinoalloteichus hymeniacidonis DSM 45092.</title>
        <authorList>
            <person name="Schaffert L."/>
            <person name="Albersmeier A."/>
            <person name="Winkler A."/>
            <person name="Kalinowski J."/>
            <person name="Zotchev S."/>
            <person name="Ruckert C."/>
        </authorList>
    </citation>
    <scope>NUCLEOTIDE SEQUENCE [LARGE SCALE GENOMIC DNA]</scope>
    <source>
        <strain evidence="8">HPA177(T) (DSM 45092(T))</strain>
    </source>
</reference>
<dbReference type="GO" id="GO:0005886">
    <property type="term" value="C:plasma membrane"/>
    <property type="evidence" value="ECO:0007669"/>
    <property type="project" value="UniProtKB-SubCell"/>
</dbReference>
<feature type="transmembrane region" description="Helical" evidence="6">
    <location>
        <begin position="36"/>
        <end position="60"/>
    </location>
</feature>
<dbReference type="EMBL" id="CP014859">
    <property type="protein sequence ID" value="AOS64007.1"/>
    <property type="molecule type" value="Genomic_DNA"/>
</dbReference>
<keyword evidence="4 6" id="KW-1133">Transmembrane helix</keyword>
<dbReference type="InterPro" id="IPR036259">
    <property type="entry name" value="MFS_trans_sf"/>
</dbReference>